<dbReference type="Proteomes" id="UP000789405">
    <property type="component" value="Unassembled WGS sequence"/>
</dbReference>
<evidence type="ECO:0000313" key="2">
    <source>
        <dbReference type="Proteomes" id="UP000789405"/>
    </source>
</evidence>
<protein>
    <submittedName>
        <fullName evidence="1">11241_t:CDS:1</fullName>
    </submittedName>
</protein>
<dbReference type="OrthoDB" id="10479024at2759"/>
<accession>A0A9N9DZX5</accession>
<evidence type="ECO:0000313" key="1">
    <source>
        <dbReference type="EMBL" id="CAG8658824.1"/>
    </source>
</evidence>
<dbReference type="EMBL" id="CAJVPY010006229">
    <property type="protein sequence ID" value="CAG8658824.1"/>
    <property type="molecule type" value="Genomic_DNA"/>
</dbReference>
<keyword evidence="2" id="KW-1185">Reference proteome</keyword>
<dbReference type="AlphaFoldDB" id="A0A9N9DZX5"/>
<comment type="caution">
    <text evidence="1">The sequence shown here is derived from an EMBL/GenBank/DDBJ whole genome shotgun (WGS) entry which is preliminary data.</text>
</comment>
<organism evidence="1 2">
    <name type="scientific">Dentiscutata erythropus</name>
    <dbReference type="NCBI Taxonomy" id="1348616"/>
    <lineage>
        <taxon>Eukaryota</taxon>
        <taxon>Fungi</taxon>
        <taxon>Fungi incertae sedis</taxon>
        <taxon>Mucoromycota</taxon>
        <taxon>Glomeromycotina</taxon>
        <taxon>Glomeromycetes</taxon>
        <taxon>Diversisporales</taxon>
        <taxon>Gigasporaceae</taxon>
        <taxon>Dentiscutata</taxon>
    </lineage>
</organism>
<proteinExistence type="predicted"/>
<reference evidence="1" key="1">
    <citation type="submission" date="2021-06" db="EMBL/GenBank/DDBJ databases">
        <authorList>
            <person name="Kallberg Y."/>
            <person name="Tangrot J."/>
            <person name="Rosling A."/>
        </authorList>
    </citation>
    <scope>NUCLEOTIDE SEQUENCE</scope>
    <source>
        <strain evidence="1">MA453B</strain>
    </source>
</reference>
<gene>
    <name evidence="1" type="ORF">DERYTH_LOCUS10596</name>
</gene>
<feature type="non-terminal residue" evidence="1">
    <location>
        <position position="1"/>
    </location>
</feature>
<sequence length="126" mass="14138">KKVAETTEEHKQELEQPVIAVNIEAAYPTGKNITTTSQSESGENVGANFNLHQESERLVILVNIEAAYLASKNLTSSSQSKDEISVELQSATTLSNYEKELLKKFCTKMMFSVHSAFWWNVLSLQR</sequence>
<name>A0A9N9DZX5_9GLOM</name>